<protein>
    <submittedName>
        <fullName evidence="1">SFRICE_013949</fullName>
    </submittedName>
</protein>
<evidence type="ECO:0000313" key="1">
    <source>
        <dbReference type="EMBL" id="SOQ41992.1"/>
    </source>
</evidence>
<gene>
    <name evidence="1" type="ORF">SFRICE_013949</name>
</gene>
<reference evidence="1" key="1">
    <citation type="submission" date="2016-07" db="EMBL/GenBank/DDBJ databases">
        <authorList>
            <person name="Bretaudeau A."/>
        </authorList>
    </citation>
    <scope>NUCLEOTIDE SEQUENCE</scope>
    <source>
        <strain evidence="1">Rice</strain>
        <tissue evidence="1">Whole body</tissue>
    </source>
</reference>
<accession>A0A2H1VNF9</accession>
<name>A0A2H1VNF9_SPOFR</name>
<sequence>MNNYLACAICSQSLYFNLPFSFGNITFFLEYHGIIYNIIGVKLFGFSRNCLMRNDAIVALVLSAPRRVSRNATHEYEHLTWLETSRVPLQTVTQQFAESHKSRRGDRKGAALFGILKVALHLLKSLGRLFLALSSLHPRIIVSCMPLDVVESAWMAHRWT</sequence>
<dbReference type="AlphaFoldDB" id="A0A2H1VNF9"/>
<dbReference type="EMBL" id="ODYU01003348">
    <property type="protein sequence ID" value="SOQ41992.1"/>
    <property type="molecule type" value="Genomic_DNA"/>
</dbReference>
<organism evidence="1">
    <name type="scientific">Spodoptera frugiperda</name>
    <name type="common">Fall armyworm</name>
    <dbReference type="NCBI Taxonomy" id="7108"/>
    <lineage>
        <taxon>Eukaryota</taxon>
        <taxon>Metazoa</taxon>
        <taxon>Ecdysozoa</taxon>
        <taxon>Arthropoda</taxon>
        <taxon>Hexapoda</taxon>
        <taxon>Insecta</taxon>
        <taxon>Pterygota</taxon>
        <taxon>Neoptera</taxon>
        <taxon>Endopterygota</taxon>
        <taxon>Lepidoptera</taxon>
        <taxon>Glossata</taxon>
        <taxon>Ditrysia</taxon>
        <taxon>Noctuoidea</taxon>
        <taxon>Noctuidae</taxon>
        <taxon>Amphipyrinae</taxon>
        <taxon>Spodoptera</taxon>
    </lineage>
</organism>
<proteinExistence type="predicted"/>